<gene>
    <name evidence="2" type="ORF">BKX93_12160</name>
</gene>
<protein>
    <submittedName>
        <fullName evidence="2">Uncharacterized protein</fullName>
    </submittedName>
</protein>
<dbReference type="AlphaFoldDB" id="A0A1D9LHD0"/>
<dbReference type="GeneID" id="68841963"/>
<feature type="signal peptide" evidence="1">
    <location>
        <begin position="1"/>
        <end position="18"/>
    </location>
</feature>
<evidence type="ECO:0000313" key="3">
    <source>
        <dbReference type="Proteomes" id="UP000178776"/>
    </source>
</evidence>
<evidence type="ECO:0000313" key="2">
    <source>
        <dbReference type="EMBL" id="AOZ50667.1"/>
    </source>
</evidence>
<reference evidence="2 3" key="1">
    <citation type="submission" date="2016-10" db="EMBL/GenBank/DDBJ databases">
        <title>Chromobacterium muskegensis sp. nov., an insecticidal bacterium isolated from Sphagnum bogs.</title>
        <authorList>
            <person name="Sparks M.E."/>
            <person name="Blackburn M.B."/>
            <person name="Gundersen-Rindal D.E."/>
            <person name="Mitchell A."/>
            <person name="Farrar R."/>
            <person name="Kuhar D."/>
        </authorList>
    </citation>
    <scope>NUCLEOTIDE SEQUENCE [LARGE SCALE GENOMIC DNA]</scope>
    <source>
        <strain evidence="2 3">21-1</strain>
    </source>
</reference>
<dbReference type="KEGG" id="cvc:BKX93_12160"/>
<dbReference type="EMBL" id="CP017707">
    <property type="protein sequence ID" value="AOZ50667.1"/>
    <property type="molecule type" value="Genomic_DNA"/>
</dbReference>
<sequence>MKPLIATLLLLCCGFAQAQDFPAGAYGHEYTAQAGEPVWNLRMVGDGLALSGNDGSTPVLLHNLSAAERAAFWQRMGWPAASSAAAQCAGNGDDLFCQVPKRVRSGISWLKDNVSDFFHYSEMGGVMEISRLPPR</sequence>
<name>A0A1D9LHD0_9NEIS</name>
<accession>A0A1D9LHD0</accession>
<dbReference type="Proteomes" id="UP000178776">
    <property type="component" value="Chromosome"/>
</dbReference>
<evidence type="ECO:0000256" key="1">
    <source>
        <dbReference type="SAM" id="SignalP"/>
    </source>
</evidence>
<proteinExistence type="predicted"/>
<organism evidence="2 3">
    <name type="scientific">Chromobacterium vaccinii</name>
    <dbReference type="NCBI Taxonomy" id="1108595"/>
    <lineage>
        <taxon>Bacteria</taxon>
        <taxon>Pseudomonadati</taxon>
        <taxon>Pseudomonadota</taxon>
        <taxon>Betaproteobacteria</taxon>
        <taxon>Neisseriales</taxon>
        <taxon>Chromobacteriaceae</taxon>
        <taxon>Chromobacterium</taxon>
    </lineage>
</organism>
<keyword evidence="1" id="KW-0732">Signal</keyword>
<dbReference type="RefSeq" id="WP_070980001.1">
    <property type="nucleotide sequence ID" value="NZ_CP017707.1"/>
</dbReference>
<feature type="chain" id="PRO_5009443113" evidence="1">
    <location>
        <begin position="19"/>
        <end position="135"/>
    </location>
</feature>